<sequence>MTDTVIYRNHPPGLWSLYSKALLPKEKPSGGDIRIPGLSAKLIGVSTANDNLKRYQKVCGFGTQTTVPITWPHILAFPLHLMLLTEKAFPLPLLGLVHLRNHITQHRPVGAGESLDITVRLDGQNNTQKGLEFDLVTEAWSVGRLVWEETSTNLFRQPDKGGNKSGGKPPELPRYPETTEISAPESIGRQYASVSGDRNPIHLHALTAKAFGFPRAIAHGMWSKARVLAVLEQQSGWRQEAVSVSCQFKKPLFLPGTAQLNWQTGESGWDYQLLNASGAAPHLSGEVRWGS</sequence>
<dbReference type="RefSeq" id="WP_137437749.1">
    <property type="nucleotide sequence ID" value="NZ_JANRHC010000003.1"/>
</dbReference>
<reference evidence="3 4" key="1">
    <citation type="submission" date="2019-05" db="EMBL/GenBank/DDBJ databases">
        <title>Marinobacter panjinensis sp. nov., a moderately halophilic bacterium isolated from sea tidal flat environment.</title>
        <authorList>
            <person name="Yang W."/>
            <person name="An M."/>
            <person name="He W."/>
            <person name="Luo X."/>
            <person name="Zhu L."/>
            <person name="Chen G."/>
            <person name="Zhang Y."/>
            <person name="Wang Y."/>
        </authorList>
    </citation>
    <scope>NUCLEOTIDE SEQUENCE [LARGE SCALE GENOMIC DNA]</scope>
    <source>
        <strain evidence="3 4">PJ-16</strain>
    </source>
</reference>
<dbReference type="GO" id="GO:0005835">
    <property type="term" value="C:fatty acid synthase complex"/>
    <property type="evidence" value="ECO:0007669"/>
    <property type="project" value="InterPro"/>
</dbReference>
<dbReference type="Proteomes" id="UP000308488">
    <property type="component" value="Unassembled WGS sequence"/>
</dbReference>
<dbReference type="Gene3D" id="3.10.129.10">
    <property type="entry name" value="Hotdog Thioesterase"/>
    <property type="match status" value="1"/>
</dbReference>
<evidence type="ECO:0000259" key="2">
    <source>
        <dbReference type="Pfam" id="PF01575"/>
    </source>
</evidence>
<feature type="region of interest" description="Disordered" evidence="1">
    <location>
        <begin position="153"/>
        <end position="180"/>
    </location>
</feature>
<dbReference type="Pfam" id="PF01575">
    <property type="entry name" value="MaoC_dehydratas"/>
    <property type="match status" value="1"/>
</dbReference>
<gene>
    <name evidence="3" type="ORF">FDP08_18455</name>
</gene>
<evidence type="ECO:0000313" key="4">
    <source>
        <dbReference type="Proteomes" id="UP000308488"/>
    </source>
</evidence>
<protein>
    <recommendedName>
        <fullName evidence="2">MaoC-like domain-containing protein</fullName>
    </recommendedName>
</protein>
<dbReference type="PANTHER" id="PTHR43841:SF1">
    <property type="entry name" value="3-HYDROXYACYL-THIOESTER DEHYDRATASE X"/>
    <property type="match status" value="1"/>
</dbReference>
<keyword evidence="4" id="KW-1185">Reference proteome</keyword>
<organism evidence="3 4">
    <name type="scientific">Marinobacter panjinensis</name>
    <dbReference type="NCBI Taxonomy" id="2576384"/>
    <lineage>
        <taxon>Bacteria</taxon>
        <taxon>Pseudomonadati</taxon>
        <taxon>Pseudomonadota</taxon>
        <taxon>Gammaproteobacteria</taxon>
        <taxon>Pseudomonadales</taxon>
        <taxon>Marinobacteraceae</taxon>
        <taxon>Marinobacter</taxon>
    </lineage>
</organism>
<feature type="domain" description="MaoC-like" evidence="2">
    <location>
        <begin position="185"/>
        <end position="263"/>
    </location>
</feature>
<evidence type="ECO:0000313" key="3">
    <source>
        <dbReference type="EMBL" id="TKV64387.1"/>
    </source>
</evidence>
<dbReference type="AlphaFoldDB" id="A0A4U6QTN8"/>
<dbReference type="EMBL" id="SZYH01000002">
    <property type="protein sequence ID" value="TKV64387.1"/>
    <property type="molecule type" value="Genomic_DNA"/>
</dbReference>
<comment type="caution">
    <text evidence="3">The sequence shown here is derived from an EMBL/GenBank/DDBJ whole genome shotgun (WGS) entry which is preliminary data.</text>
</comment>
<dbReference type="InterPro" id="IPR002539">
    <property type="entry name" value="MaoC-like_dom"/>
</dbReference>
<dbReference type="GO" id="GO:0006633">
    <property type="term" value="P:fatty acid biosynthetic process"/>
    <property type="evidence" value="ECO:0007669"/>
    <property type="project" value="InterPro"/>
</dbReference>
<name>A0A4U6QTN8_9GAMM</name>
<dbReference type="GO" id="GO:0004312">
    <property type="term" value="F:fatty acid synthase activity"/>
    <property type="evidence" value="ECO:0007669"/>
    <property type="project" value="InterPro"/>
</dbReference>
<proteinExistence type="predicted"/>
<dbReference type="SUPFAM" id="SSF54637">
    <property type="entry name" value="Thioesterase/thiol ester dehydrase-isomerase"/>
    <property type="match status" value="2"/>
</dbReference>
<dbReference type="PANTHER" id="PTHR43841">
    <property type="entry name" value="3-HYDROXYACYL-THIOESTER DEHYDRATASE HTDX-RELATED"/>
    <property type="match status" value="1"/>
</dbReference>
<dbReference type="InterPro" id="IPR003965">
    <property type="entry name" value="Fatty_acid_synthase"/>
</dbReference>
<accession>A0A4U6QTN8</accession>
<dbReference type="OrthoDB" id="9774179at2"/>
<evidence type="ECO:0000256" key="1">
    <source>
        <dbReference type="SAM" id="MobiDB-lite"/>
    </source>
</evidence>
<dbReference type="InterPro" id="IPR029069">
    <property type="entry name" value="HotDog_dom_sf"/>
</dbReference>
<dbReference type="PRINTS" id="PR01483">
    <property type="entry name" value="FASYNTHASE"/>
</dbReference>